<evidence type="ECO:0000256" key="6">
    <source>
        <dbReference type="ARBA" id="ARBA00023033"/>
    </source>
</evidence>
<dbReference type="InterPro" id="IPR000323">
    <property type="entry name" value="Cu2_ascorb_mOase_N"/>
</dbReference>
<dbReference type="AlphaFoldDB" id="A0A6P3X2X9"/>
<keyword evidence="7" id="KW-1015">Disulfide bond</keyword>
<dbReference type="PANTHER" id="PTHR10157:SF23">
    <property type="entry name" value="MOXD1 HOMOLOG 1"/>
    <property type="match status" value="1"/>
</dbReference>
<dbReference type="GO" id="GO:0042420">
    <property type="term" value="P:dopamine catabolic process"/>
    <property type="evidence" value="ECO:0007669"/>
    <property type="project" value="TreeGrafter"/>
</dbReference>
<feature type="compositionally biased region" description="Basic and acidic residues" evidence="9">
    <location>
        <begin position="250"/>
        <end position="262"/>
    </location>
</feature>
<dbReference type="GeneID" id="106743152"/>
<evidence type="ECO:0000256" key="3">
    <source>
        <dbReference type="ARBA" id="ARBA00022723"/>
    </source>
</evidence>
<evidence type="ECO:0000256" key="10">
    <source>
        <dbReference type="SAM" id="SignalP"/>
    </source>
</evidence>
<dbReference type="GO" id="GO:0030667">
    <property type="term" value="C:secretory granule membrane"/>
    <property type="evidence" value="ECO:0007669"/>
    <property type="project" value="TreeGrafter"/>
</dbReference>
<dbReference type="Gene3D" id="2.60.120.310">
    <property type="entry name" value="Copper type II, ascorbate-dependent monooxygenase, N-terminal domain"/>
    <property type="match status" value="1"/>
</dbReference>
<evidence type="ECO:0000256" key="5">
    <source>
        <dbReference type="ARBA" id="ARBA00023008"/>
    </source>
</evidence>
<reference evidence="13" key="1">
    <citation type="submission" date="2025-08" db="UniProtKB">
        <authorList>
            <consortium name="RefSeq"/>
        </authorList>
    </citation>
    <scope>IDENTIFICATION</scope>
</reference>
<dbReference type="Pfam" id="PF03351">
    <property type="entry name" value="DOMON"/>
    <property type="match status" value="1"/>
</dbReference>
<evidence type="ECO:0000313" key="13">
    <source>
        <dbReference type="RefSeq" id="XP_014472209.1"/>
    </source>
</evidence>
<dbReference type="GO" id="GO:0005507">
    <property type="term" value="F:copper ion binding"/>
    <property type="evidence" value="ECO:0007669"/>
    <property type="project" value="InterPro"/>
</dbReference>
<keyword evidence="3" id="KW-0479">Metal-binding</keyword>
<evidence type="ECO:0000256" key="7">
    <source>
        <dbReference type="ARBA" id="ARBA00023157"/>
    </source>
</evidence>
<dbReference type="GO" id="GO:0042421">
    <property type="term" value="P:norepinephrine biosynthetic process"/>
    <property type="evidence" value="ECO:0007669"/>
    <property type="project" value="TreeGrafter"/>
</dbReference>
<proteinExistence type="inferred from homology"/>
<dbReference type="CDD" id="cd09631">
    <property type="entry name" value="DOMON_DOH"/>
    <property type="match status" value="1"/>
</dbReference>
<dbReference type="SUPFAM" id="SSF49742">
    <property type="entry name" value="PHM/PNGase F"/>
    <property type="match status" value="2"/>
</dbReference>
<dbReference type="PRINTS" id="PR00767">
    <property type="entry name" value="DBMONOXGNASE"/>
</dbReference>
<comment type="similarity">
    <text evidence="2">Belongs to the copper type II ascorbate-dependent monooxygenase family.</text>
</comment>
<feature type="domain" description="DOMON" evidence="11">
    <location>
        <begin position="287"/>
        <end position="405"/>
    </location>
</feature>
<accession>A0A6P3X2X9</accession>
<keyword evidence="4" id="KW-0560">Oxidoreductase</keyword>
<evidence type="ECO:0000256" key="4">
    <source>
        <dbReference type="ARBA" id="ARBA00023002"/>
    </source>
</evidence>
<dbReference type="Pfam" id="PF01082">
    <property type="entry name" value="Cu2_monooxygen"/>
    <property type="match status" value="1"/>
</dbReference>
<dbReference type="GO" id="GO:0004500">
    <property type="term" value="F:dopamine beta-monooxygenase activity"/>
    <property type="evidence" value="ECO:0007669"/>
    <property type="project" value="InterPro"/>
</dbReference>
<feature type="compositionally biased region" description="Basic and acidic residues" evidence="9">
    <location>
        <begin position="210"/>
        <end position="225"/>
    </location>
</feature>
<dbReference type="SMART" id="SM00664">
    <property type="entry name" value="DoH"/>
    <property type="match status" value="1"/>
</dbReference>
<evidence type="ECO:0000256" key="1">
    <source>
        <dbReference type="ARBA" id="ARBA00001973"/>
    </source>
</evidence>
<evidence type="ECO:0000313" key="12">
    <source>
        <dbReference type="Proteomes" id="UP000515204"/>
    </source>
</evidence>
<feature type="region of interest" description="Disordered" evidence="9">
    <location>
        <begin position="250"/>
        <end position="272"/>
    </location>
</feature>
<evidence type="ECO:0000259" key="11">
    <source>
        <dbReference type="PROSITE" id="PS50836"/>
    </source>
</evidence>
<dbReference type="InterPro" id="IPR024548">
    <property type="entry name" value="Cu2_monoox_C"/>
</dbReference>
<keyword evidence="12" id="KW-1185">Reference proteome</keyword>
<keyword evidence="6" id="KW-0503">Monooxygenase</keyword>
<sequence>MLLIRLIVTLGACWIVKCDLLDLYVQHMDETMRTMLYRSKRHPMDSASRIKRSLVDVEPVLRVGNFQKQRLNFDKDWLMHWKTNKKTYYKNDALNFPNKQEENLDPDQHEILTSDFEKTRTMTLEDAGGANASVLIEITKPATSVAKYEEWSVVSQDYKGIEEQRKVLGDELSVMRKQQDELEEVAIRDANPEDELEMEMEDEKQIEVISENDRTNSRASDDLSFKRPPKTRGRVPKKYFPFVDKLKDTRKTESRAEDEATTRIKRSPQKQRGKPKFIRYEVLDEDGNVILEWDPLDEEEVTFRVTARTLGYVGIGFNEKTYMKGADILLAWVDDHTGAVNLLDSHGTEDPKAAPVTDTSQDVRVLSGSQNGTHTTVTFSRKWHTCDPQDHQLTGDTIRVLWALHSSDPELNMAAGHGNKRGGRALRLKTAAAHPPPPKVRNGLHWDVKFSQFTVSPHMDTIYWCKIFQSPLERKHHMIGYTPLVEKANEDLVHHMILYECALTLPLLSAQTKLAGAPCYSSRNPMPTEWETCLQPVLAWARGSKGEWMPEHVGIPVAVHGNNTYYMLEVHYNNPNMRNVNDSSGVRLHLTSELRPEEAGILVAGVAVSPLHLVPPRQKAYATAGYCTPHCTNTMFPEDGINIVSVVLHSHLAGRRLSLKHIRQGKELPRIVQDNHFDFDYQQSHTLEKEVKVLPGDELVAECVYGTLDRQAPTLGGYAASQEMCLAFVVHYPKTPLAACYSMTPVKDLFRILGVVSFKGMSMDELEKLFLTTGTDSLLTRQQITADPASRATGKNNETVIRETMSALKAMRDYTEERENDNVFTQLVIQEPPEFQNRTMAEHILAMPWADELLANSIERNLYQGRHMTFCRKRDDKLALPADIQNFPQFIALPEVNDTTCEISSGAPHILVIHLVTIVSVLLSVFMF</sequence>
<dbReference type="GO" id="GO:0005615">
    <property type="term" value="C:extracellular space"/>
    <property type="evidence" value="ECO:0007669"/>
    <property type="project" value="TreeGrafter"/>
</dbReference>
<dbReference type="InterPro" id="IPR028460">
    <property type="entry name" value="Tbh/DBH"/>
</dbReference>
<dbReference type="OrthoDB" id="10003276at2759"/>
<gene>
    <name evidence="13" type="primary">LOC106743152</name>
</gene>
<keyword evidence="8" id="KW-0325">Glycoprotein</keyword>
<keyword evidence="5" id="KW-0186">Copper</keyword>
<dbReference type="InterPro" id="IPR014784">
    <property type="entry name" value="Cu2_ascorb_mOase-like_C"/>
</dbReference>
<evidence type="ECO:0000256" key="9">
    <source>
        <dbReference type="SAM" id="MobiDB-lite"/>
    </source>
</evidence>
<dbReference type="InterPro" id="IPR036939">
    <property type="entry name" value="Cu2_ascorb_mOase_N_sf"/>
</dbReference>
<comment type="cofactor">
    <cofactor evidence="1">
        <name>Cu(2+)</name>
        <dbReference type="ChEBI" id="CHEBI:29036"/>
    </cofactor>
</comment>
<dbReference type="SUPFAM" id="SSF49344">
    <property type="entry name" value="CBD9-like"/>
    <property type="match status" value="1"/>
</dbReference>
<dbReference type="RefSeq" id="XP_014472209.1">
    <property type="nucleotide sequence ID" value="XM_014616723.1"/>
</dbReference>
<dbReference type="PROSITE" id="PS50836">
    <property type="entry name" value="DOMON"/>
    <property type="match status" value="1"/>
</dbReference>
<dbReference type="GO" id="GO:0006589">
    <property type="term" value="P:octopamine biosynthetic process"/>
    <property type="evidence" value="ECO:0007669"/>
    <property type="project" value="TreeGrafter"/>
</dbReference>
<dbReference type="KEGG" id="dqu:106743152"/>
<feature type="signal peptide" evidence="10">
    <location>
        <begin position="1"/>
        <end position="18"/>
    </location>
</feature>
<keyword evidence="10" id="KW-0732">Signal</keyword>
<evidence type="ECO:0000256" key="8">
    <source>
        <dbReference type="ARBA" id="ARBA00023180"/>
    </source>
</evidence>
<feature type="compositionally biased region" description="Basic residues" evidence="9">
    <location>
        <begin position="263"/>
        <end position="272"/>
    </location>
</feature>
<dbReference type="InterPro" id="IPR000945">
    <property type="entry name" value="DBH-like"/>
</dbReference>
<feature type="region of interest" description="Disordered" evidence="9">
    <location>
        <begin position="210"/>
        <end position="232"/>
    </location>
</feature>
<dbReference type="FunFam" id="2.60.120.310:FF:000004">
    <property type="entry name" value="DBH-like monooxygenase protein 1"/>
    <property type="match status" value="1"/>
</dbReference>
<organism evidence="12 13">
    <name type="scientific">Dinoponera quadriceps</name>
    <name type="common">South American ant</name>
    <dbReference type="NCBI Taxonomy" id="609295"/>
    <lineage>
        <taxon>Eukaryota</taxon>
        <taxon>Metazoa</taxon>
        <taxon>Ecdysozoa</taxon>
        <taxon>Arthropoda</taxon>
        <taxon>Hexapoda</taxon>
        <taxon>Insecta</taxon>
        <taxon>Pterygota</taxon>
        <taxon>Neoptera</taxon>
        <taxon>Endopterygota</taxon>
        <taxon>Hymenoptera</taxon>
        <taxon>Apocrita</taxon>
        <taxon>Aculeata</taxon>
        <taxon>Formicoidea</taxon>
        <taxon>Formicidae</taxon>
        <taxon>Ponerinae</taxon>
        <taxon>Ponerini</taxon>
        <taxon>Dinoponera</taxon>
    </lineage>
</organism>
<dbReference type="Pfam" id="PF03712">
    <property type="entry name" value="Cu2_monoox_C"/>
    <property type="match status" value="1"/>
</dbReference>
<name>A0A6P3X2X9_DINQU</name>
<dbReference type="InterPro" id="IPR005018">
    <property type="entry name" value="DOMON_domain"/>
</dbReference>
<feature type="chain" id="PRO_5028309608" evidence="10">
    <location>
        <begin position="19"/>
        <end position="928"/>
    </location>
</feature>
<dbReference type="Proteomes" id="UP000515204">
    <property type="component" value="Unplaced"/>
</dbReference>
<dbReference type="Gene3D" id="2.60.120.230">
    <property type="match status" value="1"/>
</dbReference>
<dbReference type="FunFam" id="2.60.120.230:FF:000001">
    <property type="entry name" value="Monooxygenase, DBH-like 1"/>
    <property type="match status" value="1"/>
</dbReference>
<evidence type="ECO:0000256" key="2">
    <source>
        <dbReference type="ARBA" id="ARBA00010676"/>
    </source>
</evidence>
<protein>
    <submittedName>
        <fullName evidence="13">MOXD1 homolog 1</fullName>
    </submittedName>
</protein>
<dbReference type="InterPro" id="IPR008977">
    <property type="entry name" value="PHM/PNGase_F_dom_sf"/>
</dbReference>
<dbReference type="Gene3D" id="2.60.40.1210">
    <property type="entry name" value="Cellobiose dehydrogenase, cytochrome domain"/>
    <property type="match status" value="1"/>
</dbReference>
<dbReference type="PANTHER" id="PTHR10157">
    <property type="entry name" value="DOPAMINE BETA HYDROXYLASE RELATED"/>
    <property type="match status" value="1"/>
</dbReference>
<dbReference type="InterPro" id="IPR045266">
    <property type="entry name" value="DOH_DOMON"/>
</dbReference>